<sequence length="646" mass="70544">MDADGRKVCWSTQLIPQIIINYRRHNAVGLQPTMMMLWAWAGVPLGVYNIVEEFNIALRIQPQILTLLSLLTWIQCYYYEKSWSVLRSLALVIPVACLMGGVQAALIIALRHAKERDLEWPLILMAVLAATLLAAGVGRHYVDIYLHRTVRGISFIFVGLDALGDVFSLLSVIFHSKLDILGMVIYATELVLWTGIFACGAYYNLVPWVKEKRNRGSSSSAANSGPQTGERATGTANTTGITLHDMPSSTSVFRTTSAEIEMHRQRSVSSRISGVAHLPSRPAPSVDCYCCFFVTWQAHRPQFMLTSTPRKSFPTIAQALPSLVFPSSSTSIVGEPFSPRAPTTKDSFYSMATNSVTPTKVTSLGSQYSVSASDDVTVPNPTPRTEALDDEVVDPPPEIDFVAMSKTLATIAETLNESADEAMFPTPPINTPVITSPATSVVHRHSFARSRGMSTIGDRLARVVAEDRKLAHRDSETISGSSRSIRSSVPATDESDGGFSVLLGGGGKEKQEIPIALGSPRINPLGLISFTSNDLADRAPVPFNSTEPIEDASATGIGSGSHHPNSQISLVSADTGVTEMSNWKEEVEGYFERAVQRLENLAHDEHQQDPSRPMEYYYEAHLKRLLGIGSRRIPVSVNLVIDSQQQ</sequence>
<dbReference type="EMBL" id="JYNV01000113">
    <property type="protein sequence ID" value="KZM26191.1"/>
    <property type="molecule type" value="Genomic_DNA"/>
</dbReference>
<evidence type="ECO:0000256" key="5">
    <source>
        <dbReference type="SAM" id="MobiDB-lite"/>
    </source>
</evidence>
<dbReference type="SMART" id="SM00679">
    <property type="entry name" value="CTNS"/>
    <property type="match status" value="1"/>
</dbReference>
<keyword evidence="8" id="KW-1185">Reference proteome</keyword>
<keyword evidence="3 6" id="KW-1133">Transmembrane helix</keyword>
<evidence type="ECO:0000313" key="8">
    <source>
        <dbReference type="Proteomes" id="UP000076837"/>
    </source>
</evidence>
<feature type="compositionally biased region" description="Polar residues" evidence="5">
    <location>
        <begin position="234"/>
        <end position="244"/>
    </location>
</feature>
<feature type="compositionally biased region" description="Low complexity" evidence="5">
    <location>
        <begin position="216"/>
        <end position="225"/>
    </location>
</feature>
<feature type="region of interest" description="Disordered" evidence="5">
    <location>
        <begin position="548"/>
        <end position="568"/>
    </location>
</feature>
<accession>A0A163J7A6</accession>
<feature type="transmembrane region" description="Helical" evidence="6">
    <location>
        <begin position="122"/>
        <end position="142"/>
    </location>
</feature>
<feature type="region of interest" description="Disordered" evidence="5">
    <location>
        <begin position="215"/>
        <end position="244"/>
    </location>
</feature>
<feature type="transmembrane region" description="Helical" evidence="6">
    <location>
        <begin position="27"/>
        <end position="48"/>
    </location>
</feature>
<feature type="transmembrane region" description="Helical" evidence="6">
    <location>
        <begin position="180"/>
        <end position="205"/>
    </location>
</feature>
<dbReference type="GO" id="GO:0016020">
    <property type="term" value="C:membrane"/>
    <property type="evidence" value="ECO:0007669"/>
    <property type="project" value="UniProtKB-SubCell"/>
</dbReference>
<dbReference type="Proteomes" id="UP000076837">
    <property type="component" value="Unassembled WGS sequence"/>
</dbReference>
<dbReference type="AlphaFoldDB" id="A0A163J7A6"/>
<comment type="subcellular location">
    <subcellularLocation>
        <location evidence="1">Membrane</location>
        <topology evidence="1">Multi-pass membrane protein</topology>
    </subcellularLocation>
</comment>
<proteinExistence type="predicted"/>
<feature type="compositionally biased region" description="Low complexity" evidence="5">
    <location>
        <begin position="478"/>
        <end position="488"/>
    </location>
</feature>
<protein>
    <submittedName>
        <fullName evidence="7">Uncharacterized protein</fullName>
    </submittedName>
</protein>
<comment type="caution">
    <text evidence="7">The sequence shown here is derived from an EMBL/GenBank/DDBJ whole genome shotgun (WGS) entry which is preliminary data.</text>
</comment>
<evidence type="ECO:0000256" key="4">
    <source>
        <dbReference type="ARBA" id="ARBA00023136"/>
    </source>
</evidence>
<evidence type="ECO:0000256" key="6">
    <source>
        <dbReference type="SAM" id="Phobius"/>
    </source>
</evidence>
<dbReference type="InterPro" id="IPR051415">
    <property type="entry name" value="LAAT-1"/>
</dbReference>
<evidence type="ECO:0000256" key="1">
    <source>
        <dbReference type="ARBA" id="ARBA00004141"/>
    </source>
</evidence>
<dbReference type="PANTHER" id="PTHR16201">
    <property type="entry name" value="SEVEN TRANSMEMBRANE PROTEIN 1-RELATED"/>
    <property type="match status" value="1"/>
</dbReference>
<dbReference type="Pfam" id="PF04193">
    <property type="entry name" value="PQ-loop"/>
    <property type="match status" value="2"/>
</dbReference>
<reference evidence="7 8" key="1">
    <citation type="journal article" date="2016" name="Sci. Rep.">
        <title>Draft genome sequencing and secretome analysis of fungal phytopathogen Ascochyta rabiei provides insight into the necrotrophic effector repertoire.</title>
        <authorList>
            <person name="Verma S."/>
            <person name="Gazara R.K."/>
            <person name="Nizam S."/>
            <person name="Parween S."/>
            <person name="Chattopadhyay D."/>
            <person name="Verma P.K."/>
        </authorList>
    </citation>
    <scope>NUCLEOTIDE SEQUENCE [LARGE SCALE GENOMIC DNA]</scope>
    <source>
        <strain evidence="7 8">ArDII</strain>
    </source>
</reference>
<dbReference type="PANTHER" id="PTHR16201:SF37">
    <property type="entry name" value="PQ-LOOP REPEAT-CONTAINING PROTEIN"/>
    <property type="match status" value="1"/>
</dbReference>
<feature type="transmembrane region" description="Helical" evidence="6">
    <location>
        <begin position="91"/>
        <end position="110"/>
    </location>
</feature>
<evidence type="ECO:0000256" key="3">
    <source>
        <dbReference type="ARBA" id="ARBA00022989"/>
    </source>
</evidence>
<organism evidence="7 8">
    <name type="scientific">Didymella rabiei</name>
    <name type="common">Chickpea ascochyta blight fungus</name>
    <name type="synonym">Mycosphaerella rabiei</name>
    <dbReference type="NCBI Taxonomy" id="5454"/>
    <lineage>
        <taxon>Eukaryota</taxon>
        <taxon>Fungi</taxon>
        <taxon>Dikarya</taxon>
        <taxon>Ascomycota</taxon>
        <taxon>Pezizomycotina</taxon>
        <taxon>Dothideomycetes</taxon>
        <taxon>Pleosporomycetidae</taxon>
        <taxon>Pleosporales</taxon>
        <taxon>Pleosporineae</taxon>
        <taxon>Didymellaceae</taxon>
        <taxon>Ascochyta</taxon>
    </lineage>
</organism>
<dbReference type="OrthoDB" id="407617at2759"/>
<feature type="transmembrane region" description="Helical" evidence="6">
    <location>
        <begin position="60"/>
        <end position="79"/>
    </location>
</feature>
<gene>
    <name evidence="7" type="ORF">ST47_g2668</name>
</gene>
<dbReference type="InterPro" id="IPR006603">
    <property type="entry name" value="PQ-loop_rpt"/>
</dbReference>
<keyword evidence="2 6" id="KW-0812">Transmembrane</keyword>
<keyword evidence="4 6" id="KW-0472">Membrane</keyword>
<name>A0A163J7A6_DIDRA</name>
<feature type="region of interest" description="Disordered" evidence="5">
    <location>
        <begin position="474"/>
        <end position="499"/>
    </location>
</feature>
<evidence type="ECO:0000256" key="2">
    <source>
        <dbReference type="ARBA" id="ARBA00022692"/>
    </source>
</evidence>
<feature type="transmembrane region" description="Helical" evidence="6">
    <location>
        <begin position="154"/>
        <end position="174"/>
    </location>
</feature>
<dbReference type="Gene3D" id="1.20.1280.290">
    <property type="match status" value="1"/>
</dbReference>
<evidence type="ECO:0000313" key="7">
    <source>
        <dbReference type="EMBL" id="KZM26191.1"/>
    </source>
</evidence>